<dbReference type="VEuPathDB" id="PiroplasmaDB:BBOV_IV001070"/>
<dbReference type="STRING" id="5865.A7AV78"/>
<comment type="caution">
    <text evidence="4">The sequence shown here is derived from an EMBL/GenBank/DDBJ whole genome shotgun (WGS) entry which is preliminary data.</text>
</comment>
<dbReference type="FunCoup" id="A7AV78">
    <property type="interactions" value="4"/>
</dbReference>
<reference evidence="5" key="3">
    <citation type="journal article" date="2021" name="Int. J. Parasitol.">
        <title>Comparative analysis of gene expression between Babesia bovis blood stages and kinetes allowed by improved genome annotation.</title>
        <authorList>
            <person name="Ueti M.W."/>
            <person name="Johnson W.C."/>
            <person name="Kappmeyer L.S."/>
            <person name="Herndon D.R."/>
            <person name="Mousel M.R."/>
            <person name="Reif K.E."/>
            <person name="Taus N.S."/>
            <person name="Ifeonu O.O."/>
            <person name="Silva J.C."/>
            <person name="Suarez C.E."/>
            <person name="Brayton K.A."/>
        </authorList>
    </citation>
    <scope>NUCLEOTIDE SEQUENCE [LARGE SCALE GENOMIC DNA]</scope>
</reference>
<dbReference type="RefSeq" id="XP_001609272.1">
    <property type="nucleotide sequence ID" value="XM_001609222.1"/>
</dbReference>
<keyword evidence="4" id="KW-0413">Isomerase</keyword>
<reference evidence="4 5" key="1">
    <citation type="journal article" date="2007" name="PLoS Pathog.">
        <title>Genome sequence of Babesia bovis and comparative analysis of apicomplexan hemoprotozoa.</title>
        <authorList>
            <person name="Brayton K.A."/>
            <person name="Lau A.O.T."/>
            <person name="Herndon D.R."/>
            <person name="Hannick L."/>
            <person name="Kappmeyer L.S."/>
            <person name="Berens S.J."/>
            <person name="Bidwell S.L."/>
            <person name="Brown W.C."/>
            <person name="Crabtree J."/>
            <person name="Fadrosh D."/>
            <person name="Feldblum T."/>
            <person name="Forberger H.A."/>
            <person name="Haas B.J."/>
            <person name="Howell J.M."/>
            <person name="Khouri H."/>
            <person name="Koo H."/>
            <person name="Mann D.J."/>
            <person name="Norimine J."/>
            <person name="Paulsen I.T."/>
            <person name="Radune D."/>
            <person name="Ren Q."/>
            <person name="Smith R.K. Jr."/>
            <person name="Suarez C.E."/>
            <person name="White O."/>
            <person name="Wortman J.R."/>
            <person name="Knowles D.P. Jr."/>
            <person name="McElwain T.F."/>
            <person name="Nene V.M."/>
        </authorList>
    </citation>
    <scope>NUCLEOTIDE SEQUENCE [LARGE SCALE GENOMIC DNA]</scope>
    <source>
        <strain evidence="4">T2Bo</strain>
    </source>
</reference>
<dbReference type="CDD" id="cd02995">
    <property type="entry name" value="PDI_a_PDI_a'_C"/>
    <property type="match status" value="1"/>
</dbReference>
<organism evidence="4 5">
    <name type="scientific">Babesia bovis</name>
    <dbReference type="NCBI Taxonomy" id="5865"/>
    <lineage>
        <taxon>Eukaryota</taxon>
        <taxon>Sar</taxon>
        <taxon>Alveolata</taxon>
        <taxon>Apicomplexa</taxon>
        <taxon>Aconoidasida</taxon>
        <taxon>Piroplasmida</taxon>
        <taxon>Babesiidae</taxon>
        <taxon>Babesia</taxon>
    </lineage>
</organism>
<feature type="domain" description="Thioredoxin" evidence="3">
    <location>
        <begin position="388"/>
        <end position="505"/>
    </location>
</feature>
<reference evidence="5" key="2">
    <citation type="journal article" date="2020" name="Data Brief">
        <title>Transcriptome dataset of Babesia bovis life stages within vertebrate and invertebrate hosts.</title>
        <authorList>
            <person name="Ueti M.W."/>
            <person name="Johnson W.C."/>
            <person name="Kappmeyer L.S."/>
            <person name="Herndon D.R."/>
            <person name="Mousel M.R."/>
            <person name="Reif K.E."/>
            <person name="Taus N.S."/>
            <person name="Ifeonu O.O."/>
            <person name="Silva J.C."/>
            <person name="Suarez C.E."/>
            <person name="Brayton K.A."/>
        </authorList>
    </citation>
    <scope>NUCLEOTIDE SEQUENCE [LARGE SCALE GENOMIC DNA]</scope>
</reference>
<dbReference type="GO" id="GO:0034976">
    <property type="term" value="P:response to endoplasmic reticulum stress"/>
    <property type="evidence" value="ECO:0007669"/>
    <property type="project" value="TreeGrafter"/>
</dbReference>
<dbReference type="OMA" id="VRAFVIN"/>
<dbReference type="GeneID" id="5477491"/>
<evidence type="ECO:0000313" key="4">
    <source>
        <dbReference type="EMBL" id="EDO05704.1"/>
    </source>
</evidence>
<comment type="similarity">
    <text evidence="1">Belongs to the protein disulfide isomerase family.</text>
</comment>
<name>A7AV78_BABBO</name>
<dbReference type="PROSITE" id="PS51352">
    <property type="entry name" value="THIOREDOXIN_2"/>
    <property type="match status" value="1"/>
</dbReference>
<evidence type="ECO:0000256" key="1">
    <source>
        <dbReference type="ARBA" id="ARBA00006347"/>
    </source>
</evidence>
<feature type="chain" id="PRO_5002706972" evidence="2">
    <location>
        <begin position="22"/>
        <end position="531"/>
    </location>
</feature>
<dbReference type="Proteomes" id="UP000002173">
    <property type="component" value="Unassembled WGS sequence"/>
</dbReference>
<dbReference type="GO" id="GO:0003756">
    <property type="term" value="F:protein disulfide isomerase activity"/>
    <property type="evidence" value="ECO:0007669"/>
    <property type="project" value="UniProtKB-EC"/>
</dbReference>
<dbReference type="PANTHER" id="PTHR18929:SF219">
    <property type="entry name" value="THIOREDOXIN"/>
    <property type="match status" value="1"/>
</dbReference>
<accession>A7AV78</accession>
<dbReference type="SUPFAM" id="SSF52833">
    <property type="entry name" value="Thioredoxin-like"/>
    <property type="match status" value="1"/>
</dbReference>
<gene>
    <name evidence="4" type="ORF">BBOV_IV001070</name>
</gene>
<dbReference type="InterPro" id="IPR013766">
    <property type="entry name" value="Thioredoxin_domain"/>
</dbReference>
<evidence type="ECO:0000313" key="5">
    <source>
        <dbReference type="Proteomes" id="UP000002173"/>
    </source>
</evidence>
<protein>
    <submittedName>
        <fullName evidence="4">Protein disulfide-isomerase, putative</fullName>
        <ecNumber evidence="4">5.3.4.1</ecNumber>
    </submittedName>
</protein>
<dbReference type="EC" id="5.3.4.1" evidence="4"/>
<dbReference type="eggNOG" id="KOG0190">
    <property type="taxonomic scope" value="Eukaryota"/>
</dbReference>
<dbReference type="EMBL" id="AAXT01000004">
    <property type="protein sequence ID" value="EDO05704.1"/>
    <property type="molecule type" value="Genomic_DNA"/>
</dbReference>
<keyword evidence="2" id="KW-0732">Signal</keyword>
<dbReference type="Pfam" id="PF00085">
    <property type="entry name" value="Thioredoxin"/>
    <property type="match status" value="1"/>
</dbReference>
<dbReference type="InParanoid" id="A7AV78"/>
<sequence>MKRLTSLLLPIASWLLATKWANVIVNAYLVIPDPPIAEQLTDDTYDDFLKSTDKTAIVFAYPSAAVFGHASLSEFAMVSKMLEGNPKCKLGIYQINLTINSPVESMKSTLSYLKDGELVYMPGDVNKVALIMAWITKERICDPRLQSIESTRYYLRALEPGYVNSLLIMQEDHTDEKLANNIYDIILESGYNMGFMIANKNDLVHYAYKMHRLSEESIMPLALMVTRNTPLQHPIKFLWHNLYNLDKVRTFLDKELVPPVHCTNSFMLDDVMAMNKTMIYLFTKDPNLDEYIDVDWLKKFALENNDKFVFIHSKGDDTVEERLNSLLVIDSDYVETAVRAFEIHPGKNEFVKFRPLDDHDNLITEPHLVKFINDMRDGKIRHFVKSEMPIPERIDVGHVKTIVGEDFHRRVIDSEKDVLILFFSPWCGHCHHAKRVFRDLGRRVKGMESVVVAKFDAYNNEVENTTVSEFPTVVLYPHGAKHQPIQYTGKIVMEDLAHFLETECKKSTISSHAIKRREVDQEQLFERHSEL</sequence>
<dbReference type="GO" id="GO:0005783">
    <property type="term" value="C:endoplasmic reticulum"/>
    <property type="evidence" value="ECO:0007669"/>
    <property type="project" value="TreeGrafter"/>
</dbReference>
<dbReference type="AlphaFoldDB" id="A7AV78"/>
<evidence type="ECO:0000259" key="3">
    <source>
        <dbReference type="PROSITE" id="PS51352"/>
    </source>
</evidence>
<dbReference type="InterPro" id="IPR036249">
    <property type="entry name" value="Thioredoxin-like_sf"/>
</dbReference>
<dbReference type="Gene3D" id="3.40.30.10">
    <property type="entry name" value="Glutaredoxin"/>
    <property type="match status" value="2"/>
</dbReference>
<dbReference type="KEGG" id="bbo:BBOV_IV001070"/>
<dbReference type="PANTHER" id="PTHR18929">
    <property type="entry name" value="PROTEIN DISULFIDE ISOMERASE"/>
    <property type="match status" value="1"/>
</dbReference>
<evidence type="ECO:0000256" key="2">
    <source>
        <dbReference type="SAM" id="SignalP"/>
    </source>
</evidence>
<keyword evidence="5" id="KW-1185">Reference proteome</keyword>
<feature type="signal peptide" evidence="2">
    <location>
        <begin position="1"/>
        <end position="21"/>
    </location>
</feature>
<proteinExistence type="inferred from homology"/>
<dbReference type="GO" id="GO:0006457">
    <property type="term" value="P:protein folding"/>
    <property type="evidence" value="ECO:0007669"/>
    <property type="project" value="TreeGrafter"/>
</dbReference>